<gene>
    <name evidence="2" type="ORF">HMP0721_1182</name>
</gene>
<evidence type="ECO:0000313" key="2">
    <source>
        <dbReference type="EMBL" id="EFV01789.1"/>
    </source>
</evidence>
<reference evidence="2 3" key="1">
    <citation type="submission" date="2010-12" db="EMBL/GenBank/DDBJ databases">
        <authorList>
            <person name="Muzny D."/>
            <person name="Qin X."/>
            <person name="Deng J."/>
            <person name="Jiang H."/>
            <person name="Liu Y."/>
            <person name="Qu J."/>
            <person name="Song X.-Z."/>
            <person name="Zhang L."/>
            <person name="Thornton R."/>
            <person name="Coyle M."/>
            <person name="Francisco L."/>
            <person name="Jackson L."/>
            <person name="Javaid M."/>
            <person name="Korchina V."/>
            <person name="Kovar C."/>
            <person name="Mata R."/>
            <person name="Mathew T."/>
            <person name="Ngo R."/>
            <person name="Nguyen L."/>
            <person name="Nguyen N."/>
            <person name="Okwuonu G."/>
            <person name="Ongeri F."/>
            <person name="Pham C."/>
            <person name="Simmons D."/>
            <person name="Wilczek-Boney K."/>
            <person name="Hale W."/>
            <person name="Jakkamsetti A."/>
            <person name="Pham P."/>
            <person name="Ruth R."/>
            <person name="San Lucas F."/>
            <person name="Warren J."/>
            <person name="Zhang J."/>
            <person name="Zhao Z."/>
            <person name="Zhou C."/>
            <person name="Zhu D."/>
            <person name="Lee S."/>
            <person name="Bess C."/>
            <person name="Blankenburg K."/>
            <person name="Forbes L."/>
            <person name="Fu Q."/>
            <person name="Gubbala S."/>
            <person name="Hirani K."/>
            <person name="Jayaseelan J.C."/>
            <person name="Lara F."/>
            <person name="Munidasa M."/>
            <person name="Palculict T."/>
            <person name="Patil S."/>
            <person name="Pu L.-L."/>
            <person name="Saada N."/>
            <person name="Tang L."/>
            <person name="Weissenberger G."/>
            <person name="Zhu Y."/>
            <person name="Hemphill L."/>
            <person name="Shang Y."/>
            <person name="Youmans B."/>
            <person name="Ayvaz T."/>
            <person name="Ross M."/>
            <person name="Santibanez J."/>
            <person name="Aqrawi P."/>
            <person name="Gross S."/>
            <person name="Joshi V."/>
            <person name="Fowler G."/>
            <person name="Nazareth L."/>
            <person name="Reid J."/>
            <person name="Worley K."/>
            <person name="Petrosino J."/>
            <person name="Highlander S."/>
            <person name="Gibbs R."/>
        </authorList>
    </citation>
    <scope>NUCLEOTIDE SEQUENCE [LARGE SCALE GENOMIC DNA]</scope>
    <source>
        <strain evidence="2 3">ATCC 23263</strain>
    </source>
</reference>
<evidence type="ECO:0000256" key="1">
    <source>
        <dbReference type="SAM" id="MobiDB-lite"/>
    </source>
</evidence>
<keyword evidence="3" id="KW-1185">Reference proteome</keyword>
<evidence type="ECO:0000313" key="3">
    <source>
        <dbReference type="Proteomes" id="UP000004754"/>
    </source>
</evidence>
<organism evidence="2 3">
    <name type="scientific">Pseudoramibacter alactolyticus ATCC 23263</name>
    <dbReference type="NCBI Taxonomy" id="887929"/>
    <lineage>
        <taxon>Bacteria</taxon>
        <taxon>Bacillati</taxon>
        <taxon>Bacillota</taxon>
        <taxon>Clostridia</taxon>
        <taxon>Eubacteriales</taxon>
        <taxon>Eubacteriaceae</taxon>
        <taxon>Pseudoramibacter</taxon>
    </lineage>
</organism>
<comment type="caution">
    <text evidence="2">The sequence shown here is derived from an EMBL/GenBank/DDBJ whole genome shotgun (WGS) entry which is preliminary data.</text>
</comment>
<proteinExistence type="predicted"/>
<dbReference type="EMBL" id="AEQN01000016">
    <property type="protein sequence ID" value="EFV01789.1"/>
    <property type="molecule type" value="Genomic_DNA"/>
</dbReference>
<dbReference type="AlphaFoldDB" id="E6MGP9"/>
<dbReference type="Proteomes" id="UP000004754">
    <property type="component" value="Unassembled WGS sequence"/>
</dbReference>
<sequence length="42" mass="4206">MAGFKAPAPGPIRGRAEADGDGASVLKRSPAKRRGDAEGAGR</sequence>
<protein>
    <submittedName>
        <fullName evidence="2">Uncharacterized protein</fullName>
    </submittedName>
</protein>
<dbReference type="HOGENOM" id="CLU_3256475_0_0_9"/>
<accession>E6MGP9</accession>
<name>E6MGP9_9FIRM</name>
<dbReference type="STRING" id="887929.HMP0721_1182"/>
<feature type="compositionally biased region" description="Basic and acidic residues" evidence="1">
    <location>
        <begin position="33"/>
        <end position="42"/>
    </location>
</feature>
<feature type="region of interest" description="Disordered" evidence="1">
    <location>
        <begin position="1"/>
        <end position="42"/>
    </location>
</feature>